<proteinExistence type="predicted"/>
<reference evidence="3" key="1">
    <citation type="submission" date="2023-06" db="EMBL/GenBank/DDBJ databases">
        <title>Survivors Of The Sea: Transcriptome response of Skeletonema marinoi to long-term dormancy.</title>
        <authorList>
            <person name="Pinder M.I.M."/>
            <person name="Kourtchenko O."/>
            <person name="Robertson E.K."/>
            <person name="Larsson T."/>
            <person name="Maumus F."/>
            <person name="Osuna-Cruz C.M."/>
            <person name="Vancaester E."/>
            <person name="Stenow R."/>
            <person name="Vandepoele K."/>
            <person name="Ploug H."/>
            <person name="Bruchert V."/>
            <person name="Godhe A."/>
            <person name="Topel M."/>
        </authorList>
    </citation>
    <scope>NUCLEOTIDE SEQUENCE</scope>
    <source>
        <strain evidence="3">R05AC</strain>
    </source>
</reference>
<dbReference type="EMBL" id="JATAAI010000004">
    <property type="protein sequence ID" value="KAK1746440.1"/>
    <property type="molecule type" value="Genomic_DNA"/>
</dbReference>
<feature type="compositionally biased region" description="Basic and acidic residues" evidence="2">
    <location>
        <begin position="16"/>
        <end position="32"/>
    </location>
</feature>
<evidence type="ECO:0000256" key="2">
    <source>
        <dbReference type="SAM" id="MobiDB-lite"/>
    </source>
</evidence>
<comment type="caution">
    <text evidence="3">The sequence shown here is derived from an EMBL/GenBank/DDBJ whole genome shotgun (WGS) entry which is preliminary data.</text>
</comment>
<evidence type="ECO:0000313" key="4">
    <source>
        <dbReference type="Proteomes" id="UP001224775"/>
    </source>
</evidence>
<gene>
    <name evidence="3" type="ORF">QTG54_003047</name>
</gene>
<evidence type="ECO:0000256" key="1">
    <source>
        <dbReference type="SAM" id="Coils"/>
    </source>
</evidence>
<dbReference type="AlphaFoldDB" id="A0AAD8YJ61"/>
<organism evidence="3 4">
    <name type="scientific">Skeletonema marinoi</name>
    <dbReference type="NCBI Taxonomy" id="267567"/>
    <lineage>
        <taxon>Eukaryota</taxon>
        <taxon>Sar</taxon>
        <taxon>Stramenopiles</taxon>
        <taxon>Ochrophyta</taxon>
        <taxon>Bacillariophyta</taxon>
        <taxon>Coscinodiscophyceae</taxon>
        <taxon>Thalassiosirophycidae</taxon>
        <taxon>Thalassiosirales</taxon>
        <taxon>Skeletonemataceae</taxon>
        <taxon>Skeletonema</taxon>
        <taxon>Skeletonema marinoi-dohrnii complex</taxon>
    </lineage>
</organism>
<name>A0AAD8YJ61_9STRA</name>
<feature type="compositionally biased region" description="Polar residues" evidence="2">
    <location>
        <begin position="1"/>
        <end position="15"/>
    </location>
</feature>
<keyword evidence="4" id="KW-1185">Reference proteome</keyword>
<feature type="coiled-coil region" evidence="1">
    <location>
        <begin position="67"/>
        <end position="101"/>
    </location>
</feature>
<sequence length="105" mass="11612">MSSNKKATALGTLTNHDGKRALSSDDAKDVARPTKKLKSHNRTMTIEAAQNQLDGSASEIAKKDRIIQDRTREIAALNSQLATAERSLTIATNAKKRLKRKMPRR</sequence>
<dbReference type="Proteomes" id="UP001224775">
    <property type="component" value="Unassembled WGS sequence"/>
</dbReference>
<feature type="region of interest" description="Disordered" evidence="2">
    <location>
        <begin position="1"/>
        <end position="42"/>
    </location>
</feature>
<protein>
    <submittedName>
        <fullName evidence="3">Uncharacterized protein</fullName>
    </submittedName>
</protein>
<keyword evidence="1" id="KW-0175">Coiled coil</keyword>
<evidence type="ECO:0000313" key="3">
    <source>
        <dbReference type="EMBL" id="KAK1746440.1"/>
    </source>
</evidence>
<accession>A0AAD8YJ61</accession>